<protein>
    <submittedName>
        <fullName evidence="7">Sarcosine oxidase subunit alpha</fullName>
        <ecNumber evidence="7">1.5.3.1</ecNumber>
    </submittedName>
</protein>
<evidence type="ECO:0000259" key="3">
    <source>
        <dbReference type="Pfam" id="PF01571"/>
    </source>
</evidence>
<dbReference type="KEGG" id="amim:MIM_c30410"/>
<evidence type="ECO:0000313" key="7">
    <source>
        <dbReference type="EMBL" id="AHG65105.1"/>
    </source>
</evidence>
<dbReference type="Pfam" id="PF07992">
    <property type="entry name" value="Pyr_redox_2"/>
    <property type="match status" value="1"/>
</dbReference>
<dbReference type="InterPro" id="IPR036188">
    <property type="entry name" value="FAD/NAD-bd_sf"/>
</dbReference>
<dbReference type="eggNOG" id="COG0404">
    <property type="taxonomic scope" value="Bacteria"/>
</dbReference>
<evidence type="ECO:0000256" key="2">
    <source>
        <dbReference type="ARBA" id="ARBA00023002"/>
    </source>
</evidence>
<sequence>MTQSHRLANGGRIDRSKPLRFQFNGKAYVGYQGDTLASALLANGIHFVARSFKYHRPRGIMTAGVEEPNAIVQLEDGAYTVPNARATEVDLYDGLTASSVNARPDIEHDRFAFMQYLSRFIPAGFYYKTFMWPRRWWGKYEEHIRNAAGLGTVPTERDPDRYEKTYAHCDVLIVGAGPAGLAAAHSAAKSGARVILVDNQSEPGGSLLHTETTINGSPAAQWLAQITGELAGMPEVQVLSRATAFGYQDNNLVTVSERLTDHLPLQQRKGVRERLWKIRAAHAILATGAHERPIAFGNNDLPGILLASAISTYICRFGVLPGRQAVVFTNNDSAYQTALDLHRHGAQVTVIDARATNEANVPPSFNEAAIPILWQTVVSHANGKRHINSVTARPLSSSGNNDISTRTLACDLLAVSGGWNPVVHLYAQSGGKPSWNDGDACFVPNNKISGQTSIGACNAQFDLAATLESGVQAGREAAAALGWSAAHDISWHTESTPAERICPLWSTATGKDIARGPKQFIDFQNDVSVADIYLAVREGYRSVEHVKRYTAMGFGTDQGKLGNINGMAVLAEALGQRIPETGTTTFRPNYTPVTFGAIAGREQGDYFDPIRKSCLHEWHVARGAVFEDVGNWKRARYYPQGNETMEAAVARECLAVRNSVGLLDYSTLGKIDVRGPDAVTFLNRIYTNAWTKLEPGRCRYGLMLDENGMILDDGVNLRLADNHFLISTTTSGAAKVMSWMERWLQTEWPELQVYLTSLTDQYATATVAGPNARTVLRQVCQDIDFDNQAFPFMSFRNGTIDEINVRILRVSFSGELSYEVYMPANYGRHIWEMLMHAGEPFGIAPYGTEAMHVLRAEKGFIIVGQDTDGSATPVDMGMEGMLAKSKDFLGKRSLSRSDTAGPNRKQFVGLRSADNQTVLPEGAAILDAPSAPGEVPLQGHVTSSYLSPTLKQPIALAMIKNGLSRMDQTVSVALPNGTFAQAHICSPVFYDAQGARQHVE</sequence>
<dbReference type="STRING" id="1247726.MIM_c30410"/>
<dbReference type="OrthoDB" id="5287468at2"/>
<dbReference type="PRINTS" id="PR00368">
    <property type="entry name" value="FADPNR"/>
</dbReference>
<dbReference type="InterPro" id="IPR029043">
    <property type="entry name" value="GcvT/YgfZ_C"/>
</dbReference>
<dbReference type="Proteomes" id="UP000019095">
    <property type="component" value="Chromosome"/>
</dbReference>
<feature type="domain" description="SoxA A3" evidence="6">
    <location>
        <begin position="517"/>
        <end position="601"/>
    </location>
</feature>
<dbReference type="eggNOG" id="COG0446">
    <property type="taxonomic scope" value="Bacteria"/>
</dbReference>
<dbReference type="RefSeq" id="WP_025373765.1">
    <property type="nucleotide sequence ID" value="NZ_CP003915.1"/>
</dbReference>
<dbReference type="Pfam" id="PF17806">
    <property type="entry name" value="SO_alpha_A3"/>
    <property type="match status" value="1"/>
</dbReference>
<evidence type="ECO:0000259" key="6">
    <source>
        <dbReference type="Pfam" id="PF17806"/>
    </source>
</evidence>
<evidence type="ECO:0000259" key="5">
    <source>
        <dbReference type="Pfam" id="PF08669"/>
    </source>
</evidence>
<dbReference type="PRINTS" id="PR00469">
    <property type="entry name" value="PNDRDTASEII"/>
</dbReference>
<dbReference type="Pfam" id="PF01571">
    <property type="entry name" value="GCV_T"/>
    <property type="match status" value="1"/>
</dbReference>
<dbReference type="InterPro" id="IPR028896">
    <property type="entry name" value="GcvT/YgfZ/DmdA"/>
</dbReference>
<dbReference type="InterPro" id="IPR006277">
    <property type="entry name" value="Sarcosine_oxidase_asu"/>
</dbReference>
<gene>
    <name evidence="7" type="primary">soxA</name>
    <name evidence="7" type="ORF">MIM_c30410</name>
</gene>
<evidence type="ECO:0000259" key="4">
    <source>
        <dbReference type="Pfam" id="PF07992"/>
    </source>
</evidence>
<dbReference type="InterPro" id="IPR041117">
    <property type="entry name" value="SoxA_A3"/>
</dbReference>
<dbReference type="PANTHER" id="PTHR43757:SF2">
    <property type="entry name" value="AMINOMETHYLTRANSFERASE, MITOCHONDRIAL"/>
    <property type="match status" value="1"/>
</dbReference>
<dbReference type="NCBIfam" id="TIGR01372">
    <property type="entry name" value="soxA"/>
    <property type="match status" value="1"/>
</dbReference>
<dbReference type="EC" id="1.5.3.1" evidence="7"/>
<keyword evidence="2 7" id="KW-0560">Oxidoreductase</keyword>
<dbReference type="Gene3D" id="3.10.20.440">
    <property type="entry name" value="2Fe-2S iron-sulphur cluster binding domain, sarcosine oxidase, alpha subunit, N-terminal domain"/>
    <property type="match status" value="1"/>
</dbReference>
<dbReference type="EMBL" id="CP003915">
    <property type="protein sequence ID" value="AHG65105.1"/>
    <property type="molecule type" value="Genomic_DNA"/>
</dbReference>
<dbReference type="InterPro" id="IPR006222">
    <property type="entry name" value="GCVT_N"/>
</dbReference>
<dbReference type="Gene3D" id="3.30.1360.120">
    <property type="entry name" value="Probable tRNA modification gtpase trme, domain 1"/>
    <property type="match status" value="1"/>
</dbReference>
<reference evidence="7 8" key="1">
    <citation type="journal article" date="2014" name="Microbiology">
        <title>Unravelling the complete genome sequence of Advenella mimigardefordensis strain DPN7T and novel insights in the catabolism of the xenobiotic polythioester precursor 3,3'-dithiodipropionate.</title>
        <authorList>
            <person name="Wubbeler J.H."/>
            <person name="Hiessl S."/>
            <person name="Schuldes J."/>
            <person name="Thurmer A."/>
            <person name="Daniel R."/>
            <person name="Steinbuchel A."/>
        </authorList>
    </citation>
    <scope>NUCLEOTIDE SEQUENCE [LARGE SCALE GENOMIC DNA]</scope>
    <source>
        <strain evidence="8">DSM 17166 / LMG 22922 / DPN7</strain>
    </source>
</reference>
<dbReference type="SUPFAM" id="SSF103025">
    <property type="entry name" value="Folate-binding domain"/>
    <property type="match status" value="1"/>
</dbReference>
<evidence type="ECO:0000313" key="8">
    <source>
        <dbReference type="Proteomes" id="UP000019095"/>
    </source>
</evidence>
<proteinExistence type="inferred from homology"/>
<dbReference type="InterPro" id="IPR027266">
    <property type="entry name" value="TrmE/GcvT-like"/>
</dbReference>
<comment type="similarity">
    <text evidence="1">Belongs to the GcvT family.</text>
</comment>
<keyword evidence="8" id="KW-1185">Reference proteome</keyword>
<dbReference type="PATRIC" id="fig|1247726.3.peg.3348"/>
<dbReference type="GO" id="GO:0008115">
    <property type="term" value="F:sarcosine oxidase activity"/>
    <property type="evidence" value="ECO:0007669"/>
    <property type="project" value="UniProtKB-EC"/>
</dbReference>
<organism evidence="7 8">
    <name type="scientific">Advenella mimigardefordensis (strain DSM 17166 / LMG 22922 / DPN7)</name>
    <dbReference type="NCBI Taxonomy" id="1247726"/>
    <lineage>
        <taxon>Bacteria</taxon>
        <taxon>Pseudomonadati</taxon>
        <taxon>Pseudomonadota</taxon>
        <taxon>Betaproteobacteria</taxon>
        <taxon>Burkholderiales</taxon>
        <taxon>Alcaligenaceae</taxon>
    </lineage>
</organism>
<dbReference type="Pfam" id="PF08669">
    <property type="entry name" value="GCV_T_C"/>
    <property type="match status" value="1"/>
</dbReference>
<dbReference type="Pfam" id="PF13510">
    <property type="entry name" value="Fer2_4"/>
    <property type="match status" value="1"/>
</dbReference>
<dbReference type="InterPro" id="IPR041854">
    <property type="entry name" value="BFD-like_2Fe2S-bd_dom_sf"/>
</dbReference>
<dbReference type="InterPro" id="IPR023753">
    <property type="entry name" value="FAD/NAD-binding_dom"/>
</dbReference>
<feature type="domain" description="Aminomethyltransferase C-terminal" evidence="5">
    <location>
        <begin position="905"/>
        <end position="991"/>
    </location>
</feature>
<dbReference type="GO" id="GO:0046653">
    <property type="term" value="P:tetrahydrofolate metabolic process"/>
    <property type="evidence" value="ECO:0007669"/>
    <property type="project" value="InterPro"/>
</dbReference>
<dbReference type="HOGENOM" id="CLU_011963_0_0_4"/>
<dbReference type="SUPFAM" id="SSF101790">
    <property type="entry name" value="Aminomethyltransferase beta-barrel domain"/>
    <property type="match status" value="1"/>
</dbReference>
<feature type="domain" description="FAD/NAD(P)-binding" evidence="4">
    <location>
        <begin position="170"/>
        <end position="430"/>
    </location>
</feature>
<dbReference type="PANTHER" id="PTHR43757">
    <property type="entry name" value="AMINOMETHYLTRANSFERASE"/>
    <property type="match status" value="1"/>
</dbReference>
<dbReference type="InterPro" id="IPR042204">
    <property type="entry name" value="2Fe-2S-bd_N"/>
</dbReference>
<dbReference type="PIRSF" id="PIRSF037980">
    <property type="entry name" value="SoxA"/>
    <property type="match status" value="1"/>
</dbReference>
<dbReference type="AlphaFoldDB" id="W0PI25"/>
<evidence type="ECO:0000256" key="1">
    <source>
        <dbReference type="ARBA" id="ARBA00008609"/>
    </source>
</evidence>
<dbReference type="Gene3D" id="3.50.50.60">
    <property type="entry name" value="FAD/NAD(P)-binding domain"/>
    <property type="match status" value="2"/>
</dbReference>
<name>W0PI25_ADVMD</name>
<accession>W0PI25</accession>
<dbReference type="Gene3D" id="1.10.10.1100">
    <property type="entry name" value="BFD-like [2Fe-2S]-binding domain"/>
    <property type="match status" value="1"/>
</dbReference>
<feature type="domain" description="GCVT N-terminal" evidence="3">
    <location>
        <begin position="615"/>
        <end position="886"/>
    </location>
</feature>
<dbReference type="InterPro" id="IPR013977">
    <property type="entry name" value="GcvT_C"/>
</dbReference>
<dbReference type="SUPFAM" id="SSF51905">
    <property type="entry name" value="FAD/NAD(P)-binding domain"/>
    <property type="match status" value="1"/>
</dbReference>